<dbReference type="InterPro" id="IPR004443">
    <property type="entry name" value="YjeF_N_dom"/>
</dbReference>
<name>A0A0N0RRW8_9BASI</name>
<dbReference type="Gene3D" id="3.40.50.10260">
    <property type="entry name" value="YjeF N-terminal domain"/>
    <property type="match status" value="1"/>
</dbReference>
<keyword evidence="7 10" id="KW-0630">Potassium</keyword>
<comment type="caution">
    <text evidence="12">The sequence shown here is derived from an EMBL/GenBank/DDBJ whole genome shotgun (WGS) entry which is preliminary data.</text>
</comment>
<dbReference type="OrthoDB" id="10064708at2759"/>
<evidence type="ECO:0000313" key="12">
    <source>
        <dbReference type="EMBL" id="KOS12722.1"/>
    </source>
</evidence>
<feature type="binding site" evidence="10">
    <location>
        <position position="167"/>
    </location>
    <ligand>
        <name>(6S)-NADPHX</name>
        <dbReference type="ChEBI" id="CHEBI:64076"/>
    </ligand>
</feature>
<evidence type="ECO:0000256" key="5">
    <source>
        <dbReference type="ARBA" id="ARBA00022741"/>
    </source>
</evidence>
<dbReference type="FunFam" id="3.40.50.10260:FF:000005">
    <property type="entry name" value="NAD(P)H-hydrate epimerase"/>
    <property type="match status" value="1"/>
</dbReference>
<evidence type="ECO:0000256" key="4">
    <source>
        <dbReference type="ARBA" id="ARBA00022723"/>
    </source>
</evidence>
<dbReference type="STRING" id="77020.A0A0N0RRW8"/>
<keyword evidence="10" id="KW-0496">Mitochondrion</keyword>
<evidence type="ECO:0000256" key="9">
    <source>
        <dbReference type="ARBA" id="ARBA00023235"/>
    </source>
</evidence>
<dbReference type="EMBL" id="LGAV01000009">
    <property type="protein sequence ID" value="KOS12722.1"/>
    <property type="molecule type" value="Genomic_DNA"/>
</dbReference>
<dbReference type="GO" id="GO:0000166">
    <property type="term" value="F:nucleotide binding"/>
    <property type="evidence" value="ECO:0007669"/>
    <property type="project" value="UniProtKB-KW"/>
</dbReference>
<gene>
    <name evidence="12" type="ORF">Malapachy_1336</name>
</gene>
<dbReference type="NCBIfam" id="TIGR00197">
    <property type="entry name" value="yjeF_nterm"/>
    <property type="match status" value="1"/>
</dbReference>
<accession>A0A0N0RRW8</accession>
<dbReference type="GeneID" id="28727716"/>
<evidence type="ECO:0000259" key="11">
    <source>
        <dbReference type="PROSITE" id="PS51385"/>
    </source>
</evidence>
<dbReference type="Proteomes" id="UP000037751">
    <property type="component" value="Unassembled WGS sequence"/>
</dbReference>
<reference evidence="12 13" key="1">
    <citation type="submission" date="2015-07" db="EMBL/GenBank/DDBJ databases">
        <title>Draft Genome Sequence of Malassezia furfur CBS1878 and Malassezia pachydermatis CBS1879.</title>
        <authorList>
            <person name="Triana S."/>
            <person name="Ohm R."/>
            <person name="Gonzalez A."/>
            <person name="DeCock H."/>
            <person name="Restrepo S."/>
            <person name="Celis A."/>
        </authorList>
    </citation>
    <scope>NUCLEOTIDE SEQUENCE [LARGE SCALE GENOMIC DNA]</scope>
    <source>
        <strain evidence="12 13">CBS 1879</strain>
    </source>
</reference>
<evidence type="ECO:0000313" key="13">
    <source>
        <dbReference type="Proteomes" id="UP000037751"/>
    </source>
</evidence>
<feature type="binding site" evidence="10">
    <location>
        <position position="170"/>
    </location>
    <ligand>
        <name>K(+)</name>
        <dbReference type="ChEBI" id="CHEBI:29103"/>
    </ligand>
</feature>
<comment type="subcellular location">
    <subcellularLocation>
        <location evidence="10">Cytoplasm</location>
    </subcellularLocation>
    <subcellularLocation>
        <location evidence="10">Mitochondrion</location>
    </subcellularLocation>
</comment>
<keyword evidence="13" id="KW-1185">Reference proteome</keyword>
<evidence type="ECO:0000256" key="8">
    <source>
        <dbReference type="ARBA" id="ARBA00023027"/>
    </source>
</evidence>
<keyword evidence="10" id="KW-0963">Cytoplasm</keyword>
<feature type="binding site" evidence="10">
    <location>
        <begin position="63"/>
        <end position="67"/>
    </location>
    <ligand>
        <name>(6S)-NADPHX</name>
        <dbReference type="ChEBI" id="CHEBI:64076"/>
    </ligand>
</feature>
<comment type="function">
    <text evidence="10">Catalyzes the epimerization of the S- and R-forms of NAD(P)HX, a damaged form of NAD(P)H that is a result of enzymatic or heat-dependent hydration. This is a prerequisite for the S-specific NAD(P)H-hydrate dehydratase to allow the repair of both epimers of NAD(P)HX.</text>
</comment>
<evidence type="ECO:0000256" key="10">
    <source>
        <dbReference type="HAMAP-Rule" id="MF_03159"/>
    </source>
</evidence>
<comment type="catalytic activity">
    <reaction evidence="2 10">
        <text>(6R)-NADPHX = (6S)-NADPHX</text>
        <dbReference type="Rhea" id="RHEA:32227"/>
        <dbReference type="ChEBI" id="CHEBI:64076"/>
        <dbReference type="ChEBI" id="CHEBI:64077"/>
        <dbReference type="EC" id="5.1.99.6"/>
    </reaction>
</comment>
<feature type="binding site" evidence="10">
    <location>
        <position position="128"/>
    </location>
    <ligand>
        <name>K(+)</name>
        <dbReference type="ChEBI" id="CHEBI:29103"/>
    </ligand>
</feature>
<keyword evidence="6" id="KW-0521">NADP</keyword>
<comment type="catalytic activity">
    <reaction evidence="1 10">
        <text>(6R)-NADHX = (6S)-NADHX</text>
        <dbReference type="Rhea" id="RHEA:32215"/>
        <dbReference type="ChEBI" id="CHEBI:64074"/>
        <dbReference type="ChEBI" id="CHEBI:64075"/>
        <dbReference type="EC" id="5.1.99.6"/>
    </reaction>
</comment>
<evidence type="ECO:0000256" key="1">
    <source>
        <dbReference type="ARBA" id="ARBA00000013"/>
    </source>
</evidence>
<dbReference type="EC" id="5.1.99.6" evidence="3 10"/>
<comment type="cofactor">
    <cofactor evidence="10">
        <name>K(+)</name>
        <dbReference type="ChEBI" id="CHEBI:29103"/>
    </cofactor>
    <text evidence="10">Binds 1 potassium ion per subunit.</text>
</comment>
<evidence type="ECO:0000256" key="7">
    <source>
        <dbReference type="ARBA" id="ARBA00022958"/>
    </source>
</evidence>
<evidence type="ECO:0000256" key="6">
    <source>
        <dbReference type="ARBA" id="ARBA00022857"/>
    </source>
</evidence>
<dbReference type="InterPro" id="IPR032976">
    <property type="entry name" value="YJEFN_prot_NAXE-like"/>
</dbReference>
<keyword evidence="9 10" id="KW-0413">Isomerase</keyword>
<sequence>MFLRYLSSTIAQQIDRDLMSPAGGFSIDQLMELAGLSCAEAVFRSYPPNAGYQRVLVACGPGNQGGDGLVAARHLKHFGYTPLVWYPKKKDAPLFHGLEQQLRNLDIEFISETGMTQSMVSSSHVILDAIFGFSFKGEPREPFKSLLQLWIDMKKDPSTSKPIVSVDIPSSWNVDLGPDASAIAKSFMPEVLVSLTAPKSGSRYFTGQHWLGGRFVDLTLNDKYDLRLPPYPGTSQVVDITGAEPLP</sequence>
<dbReference type="SUPFAM" id="SSF64153">
    <property type="entry name" value="YjeF N-terminal domain-like"/>
    <property type="match status" value="1"/>
</dbReference>
<feature type="binding site" evidence="10">
    <location>
        <position position="64"/>
    </location>
    <ligand>
        <name>K(+)</name>
        <dbReference type="ChEBI" id="CHEBI:29103"/>
    </ligand>
</feature>
<dbReference type="RefSeq" id="XP_017990354.1">
    <property type="nucleotide sequence ID" value="XM_018135841.1"/>
</dbReference>
<evidence type="ECO:0000256" key="3">
    <source>
        <dbReference type="ARBA" id="ARBA00012228"/>
    </source>
</evidence>
<dbReference type="Pfam" id="PF03853">
    <property type="entry name" value="YjeF_N"/>
    <property type="match status" value="1"/>
</dbReference>
<keyword evidence="5 10" id="KW-0547">Nucleotide-binding</keyword>
<feature type="domain" description="YjeF N-terminal" evidence="11">
    <location>
        <begin position="11"/>
        <end position="228"/>
    </location>
</feature>
<dbReference type="GO" id="GO:0005739">
    <property type="term" value="C:mitochondrion"/>
    <property type="evidence" value="ECO:0007669"/>
    <property type="project" value="UniProtKB-SubCell"/>
</dbReference>
<dbReference type="GO" id="GO:0052856">
    <property type="term" value="F:NAD(P)HX epimerase activity"/>
    <property type="evidence" value="ECO:0007669"/>
    <property type="project" value="UniProtKB-UniRule"/>
</dbReference>
<comment type="similarity">
    <text evidence="10">Belongs to the NnrE/AIBP family.</text>
</comment>
<dbReference type="VEuPathDB" id="FungiDB:Malapachy_1336"/>
<dbReference type="InterPro" id="IPR036652">
    <property type="entry name" value="YjeF_N_dom_sf"/>
</dbReference>
<keyword evidence="4 10" id="KW-0479">Metal-binding</keyword>
<organism evidence="12 13">
    <name type="scientific">Malassezia pachydermatis</name>
    <dbReference type="NCBI Taxonomy" id="77020"/>
    <lineage>
        <taxon>Eukaryota</taxon>
        <taxon>Fungi</taxon>
        <taxon>Dikarya</taxon>
        <taxon>Basidiomycota</taxon>
        <taxon>Ustilaginomycotina</taxon>
        <taxon>Malasseziomycetes</taxon>
        <taxon>Malasseziales</taxon>
        <taxon>Malasseziaceae</taxon>
        <taxon>Malassezia</taxon>
    </lineage>
</organism>
<dbReference type="AlphaFoldDB" id="A0A0N0RRW8"/>
<keyword evidence="8 10" id="KW-0520">NAD</keyword>
<protein>
    <recommendedName>
        <fullName evidence="3 10">NAD(P)H-hydrate epimerase</fullName>
        <ecNumber evidence="3 10">5.1.99.6</ecNumber>
    </recommendedName>
    <alternativeName>
        <fullName evidence="10">NAD(P)HX epimerase</fullName>
    </alternativeName>
</protein>
<dbReference type="PANTHER" id="PTHR13232">
    <property type="entry name" value="NAD(P)H-HYDRATE EPIMERASE"/>
    <property type="match status" value="1"/>
</dbReference>
<proteinExistence type="inferred from homology"/>
<dbReference type="GO" id="GO:0046872">
    <property type="term" value="F:metal ion binding"/>
    <property type="evidence" value="ECO:0007669"/>
    <property type="project" value="UniProtKB-KW"/>
</dbReference>
<comment type="caution">
    <text evidence="10">Lacks conserved residue(s) required for the propagation of feature annotation.</text>
</comment>
<dbReference type="HAMAP" id="MF_01966">
    <property type="entry name" value="NADHX_epimerase"/>
    <property type="match status" value="1"/>
</dbReference>
<dbReference type="PANTHER" id="PTHR13232:SF10">
    <property type="entry name" value="NAD(P)H-HYDRATE EPIMERASE"/>
    <property type="match status" value="1"/>
</dbReference>
<evidence type="ECO:0000256" key="2">
    <source>
        <dbReference type="ARBA" id="ARBA00000909"/>
    </source>
</evidence>
<dbReference type="PROSITE" id="PS51385">
    <property type="entry name" value="YJEF_N"/>
    <property type="match status" value="1"/>
</dbReference>
<feature type="binding site" evidence="10">
    <location>
        <begin position="132"/>
        <end position="138"/>
    </location>
    <ligand>
        <name>(6S)-NADPHX</name>
        <dbReference type="ChEBI" id="CHEBI:64076"/>
    </ligand>
</feature>